<dbReference type="STRING" id="1137280.D777_01985"/>
<sequence length="403" mass="45455">MKVLLVHKFHRLTGGAEVFYFEVARVLKKNGHKVAFFSTENEENIDTGDTAFSVKAPGYSNGNIFSKVWNSRDIFYSSLKKKRMKEAIEEFKPDIVHAFAIHVHLTPSVLEAAKEAGVPVVMSCNDYKHICPNYKLYDGWSICEDCKGGHFYNAILKRCSKNSLIFSTASAVEAYIHESKNVYDDLVDKYLFASEFMLEKTKEFWASKSVNYGILRNPFDCSKQEPVYGGGFALYFGRIVDEKGVDRIVQSAKNIDFPIKIVGDGPELAQLKSVVETESITNVEFLGALWGDDLDKILSCAAFVIVPSLWHENFPYVIFQSFAAGKPVIGSRRGGIPELIGADRGLIFDPDSVSELSNAIRWMSENPDQAIEMGRKGRHFVENEFNDDNFYREIMSNYRSVLG</sequence>
<comment type="caution">
    <text evidence="3">The sequence shown here is derived from an EMBL/GenBank/DDBJ whole genome shotgun (WGS) entry which is preliminary data.</text>
</comment>
<dbReference type="PATRIC" id="fig|1137280.3.peg.1801"/>
<reference evidence="3 4" key="1">
    <citation type="submission" date="2012-12" db="EMBL/GenBank/DDBJ databases">
        <title>Genome assembly of Marinobacter sp. AK21.</title>
        <authorList>
            <person name="Khatri I."/>
            <person name="Kumar R."/>
            <person name="Vaidya B."/>
            <person name="Subramanian S."/>
            <person name="Pinnaka A."/>
        </authorList>
    </citation>
    <scope>NUCLEOTIDE SEQUENCE [LARGE SCALE GENOMIC DNA]</scope>
    <source>
        <strain evidence="3 4">AK21</strain>
    </source>
</reference>
<dbReference type="InterPro" id="IPR001296">
    <property type="entry name" value="Glyco_trans_1"/>
</dbReference>
<dbReference type="Gene3D" id="3.40.50.2000">
    <property type="entry name" value="Glycogen Phosphorylase B"/>
    <property type="match status" value="2"/>
</dbReference>
<keyword evidence="4" id="KW-1185">Reference proteome</keyword>
<evidence type="ECO:0000259" key="1">
    <source>
        <dbReference type="Pfam" id="PF00534"/>
    </source>
</evidence>
<dbReference type="PANTHER" id="PTHR45947:SF13">
    <property type="entry name" value="TRANSFERASE"/>
    <property type="match status" value="1"/>
</dbReference>
<dbReference type="Pfam" id="PF13439">
    <property type="entry name" value="Glyco_transf_4"/>
    <property type="match status" value="1"/>
</dbReference>
<dbReference type="OrthoDB" id="9062832at2"/>
<dbReference type="InterPro" id="IPR028098">
    <property type="entry name" value="Glyco_trans_4-like_N"/>
</dbReference>
<name>A0A072N2D4_9GAMM</name>
<accession>A0A072N2D4</accession>
<dbReference type="EMBL" id="ANIE01000005">
    <property type="protein sequence ID" value="KEF31636.1"/>
    <property type="molecule type" value="Genomic_DNA"/>
</dbReference>
<gene>
    <name evidence="3" type="ORF">D777_01985</name>
</gene>
<dbReference type="CDD" id="cd03801">
    <property type="entry name" value="GT4_PimA-like"/>
    <property type="match status" value="1"/>
</dbReference>
<protein>
    <submittedName>
        <fullName evidence="3">Uncharacterized protein</fullName>
    </submittedName>
</protein>
<dbReference type="PANTHER" id="PTHR45947">
    <property type="entry name" value="SULFOQUINOVOSYL TRANSFERASE SQD2"/>
    <property type="match status" value="1"/>
</dbReference>
<dbReference type="GO" id="GO:0016757">
    <property type="term" value="F:glycosyltransferase activity"/>
    <property type="evidence" value="ECO:0007669"/>
    <property type="project" value="InterPro"/>
</dbReference>
<dbReference type="InterPro" id="IPR050194">
    <property type="entry name" value="Glycosyltransferase_grp1"/>
</dbReference>
<evidence type="ECO:0000259" key="2">
    <source>
        <dbReference type="Pfam" id="PF13439"/>
    </source>
</evidence>
<dbReference type="Pfam" id="PF00534">
    <property type="entry name" value="Glycos_transf_1"/>
    <property type="match status" value="1"/>
</dbReference>
<proteinExistence type="predicted"/>
<feature type="domain" description="Glycosyl transferase family 1" evidence="1">
    <location>
        <begin position="232"/>
        <end position="379"/>
    </location>
</feature>
<organism evidence="3 4">
    <name type="scientific">Marinobacter nitratireducens</name>
    <dbReference type="NCBI Taxonomy" id="1137280"/>
    <lineage>
        <taxon>Bacteria</taxon>
        <taxon>Pseudomonadati</taxon>
        <taxon>Pseudomonadota</taxon>
        <taxon>Gammaproteobacteria</taxon>
        <taxon>Pseudomonadales</taxon>
        <taxon>Marinobacteraceae</taxon>
        <taxon>Marinobacter</taxon>
    </lineage>
</organism>
<dbReference type="AlphaFoldDB" id="A0A072N2D4"/>
<evidence type="ECO:0000313" key="3">
    <source>
        <dbReference type="EMBL" id="KEF31636.1"/>
    </source>
</evidence>
<dbReference type="Proteomes" id="UP000035057">
    <property type="component" value="Unassembled WGS sequence"/>
</dbReference>
<feature type="domain" description="Glycosyltransferase subfamily 4-like N-terminal" evidence="2">
    <location>
        <begin position="14"/>
        <end position="190"/>
    </location>
</feature>
<dbReference type="SUPFAM" id="SSF53756">
    <property type="entry name" value="UDP-Glycosyltransferase/glycogen phosphorylase"/>
    <property type="match status" value="1"/>
</dbReference>
<evidence type="ECO:0000313" key="4">
    <source>
        <dbReference type="Proteomes" id="UP000035057"/>
    </source>
</evidence>